<evidence type="ECO:0000313" key="1">
    <source>
        <dbReference type="EMBL" id="TRX41365.1"/>
    </source>
</evidence>
<dbReference type="Proteomes" id="UP000316371">
    <property type="component" value="Unassembled WGS sequence"/>
</dbReference>
<dbReference type="EMBL" id="VJZT01000003">
    <property type="protein sequence ID" value="TRX41365.1"/>
    <property type="molecule type" value="Genomic_DNA"/>
</dbReference>
<evidence type="ECO:0000313" key="2">
    <source>
        <dbReference type="Proteomes" id="UP000316371"/>
    </source>
</evidence>
<organism evidence="1 2">
    <name type="scientific">Flavobacterium restrictum</name>
    <dbReference type="NCBI Taxonomy" id="2594428"/>
    <lineage>
        <taxon>Bacteria</taxon>
        <taxon>Pseudomonadati</taxon>
        <taxon>Bacteroidota</taxon>
        <taxon>Flavobacteriia</taxon>
        <taxon>Flavobacteriales</taxon>
        <taxon>Flavobacteriaceae</taxon>
        <taxon>Flavobacterium</taxon>
    </lineage>
</organism>
<sequence length="320" mass="37571">MSKTKTIAILATHSFGYIDFLVEKLQASNAVDLTYINIDAIPFSYKNSFSRLANSFLKLFLFAGLKEQNKTKVIQELLGETVWDQILVIRPDKIQSKTLLFLREHALKMSCFLFDGIENYKEQKKTIPYFDTIYSYDKKDVAKYNFTFLTNYIFDDTIDCNEIRNKVFNISSYDSRFPFLEKLACYFSENKILFQFIVKTDKFCEHKNIEVTNTYLTIKEVKNIISASLVLVDLQFKNQCGLSFRVFEALGYSKKLITNNQDIVNYDFYNANNIFVISEENYEIPKAFFETPYIPIKPEILEKYTLKNWILKVFEIDVAQ</sequence>
<keyword evidence="2" id="KW-1185">Reference proteome</keyword>
<protein>
    <recommendedName>
        <fullName evidence="3">Lipopolysaccharide biosynthesis protein</fullName>
    </recommendedName>
</protein>
<dbReference type="RefSeq" id="WP_144255553.1">
    <property type="nucleotide sequence ID" value="NZ_VJZT01000003.1"/>
</dbReference>
<gene>
    <name evidence="1" type="ORF">FNW21_04515</name>
</gene>
<reference evidence="1 2" key="1">
    <citation type="submission" date="2019-07" db="EMBL/GenBank/DDBJ databases">
        <title>Novel species of Flavobacterium.</title>
        <authorList>
            <person name="Liu Q."/>
            <person name="Xin Y.-H."/>
        </authorList>
    </citation>
    <scope>NUCLEOTIDE SEQUENCE [LARGE SCALE GENOMIC DNA]</scope>
    <source>
        <strain evidence="1 2">LB1R34</strain>
    </source>
</reference>
<dbReference type="AlphaFoldDB" id="A0A553E8R1"/>
<proteinExistence type="predicted"/>
<dbReference type="OrthoDB" id="3251881at2"/>
<comment type="caution">
    <text evidence="1">The sequence shown here is derived from an EMBL/GenBank/DDBJ whole genome shotgun (WGS) entry which is preliminary data.</text>
</comment>
<name>A0A553E8R1_9FLAO</name>
<accession>A0A553E8R1</accession>
<evidence type="ECO:0008006" key="3">
    <source>
        <dbReference type="Google" id="ProtNLM"/>
    </source>
</evidence>